<feature type="domain" description="CobW C-terminal" evidence="2">
    <location>
        <begin position="278"/>
        <end position="369"/>
    </location>
</feature>
<evidence type="ECO:0000313" key="3">
    <source>
        <dbReference type="EMBL" id="GAA3618941.1"/>
    </source>
</evidence>
<comment type="caution">
    <text evidence="3">The sequence shown here is derived from an EMBL/GenBank/DDBJ whole genome shotgun (WGS) entry which is preliminary data.</text>
</comment>
<dbReference type="SMART" id="SM00833">
    <property type="entry name" value="CobW_C"/>
    <property type="match status" value="1"/>
</dbReference>
<evidence type="ECO:0000313" key="4">
    <source>
        <dbReference type="Proteomes" id="UP001501490"/>
    </source>
</evidence>
<name>A0ABP6ZVB6_9ACTN</name>
<dbReference type="Pfam" id="PF02492">
    <property type="entry name" value="cobW"/>
    <property type="match status" value="1"/>
</dbReference>
<dbReference type="PANTHER" id="PTHR43603">
    <property type="entry name" value="COBW DOMAIN-CONTAINING PROTEIN DDB_G0274527"/>
    <property type="match status" value="1"/>
</dbReference>
<dbReference type="InterPro" id="IPR051927">
    <property type="entry name" value="Zn_Chap_cDPG_Synth"/>
</dbReference>
<keyword evidence="4" id="KW-1185">Reference proteome</keyword>
<reference evidence="4" key="1">
    <citation type="journal article" date="2019" name="Int. J. Syst. Evol. Microbiol.">
        <title>The Global Catalogue of Microorganisms (GCM) 10K type strain sequencing project: providing services to taxonomists for standard genome sequencing and annotation.</title>
        <authorList>
            <consortium name="The Broad Institute Genomics Platform"/>
            <consortium name="The Broad Institute Genome Sequencing Center for Infectious Disease"/>
            <person name="Wu L."/>
            <person name="Ma J."/>
        </authorList>
    </citation>
    <scope>NUCLEOTIDE SEQUENCE [LARGE SCALE GENOMIC DNA]</scope>
    <source>
        <strain evidence="4">JCM 16929</strain>
    </source>
</reference>
<dbReference type="PANTHER" id="PTHR43603:SF1">
    <property type="entry name" value="ZINC-REGULATED GTPASE METALLOPROTEIN ACTIVATOR 1"/>
    <property type="match status" value="1"/>
</dbReference>
<dbReference type="EMBL" id="BAABAB010000015">
    <property type="protein sequence ID" value="GAA3618941.1"/>
    <property type="molecule type" value="Genomic_DNA"/>
</dbReference>
<protein>
    <submittedName>
        <fullName evidence="3">GTP-binding protein</fullName>
    </submittedName>
</protein>
<proteinExistence type="predicted"/>
<organism evidence="3 4">
    <name type="scientific">Microlunatus ginsengisoli</name>
    <dbReference type="NCBI Taxonomy" id="363863"/>
    <lineage>
        <taxon>Bacteria</taxon>
        <taxon>Bacillati</taxon>
        <taxon>Actinomycetota</taxon>
        <taxon>Actinomycetes</taxon>
        <taxon>Propionibacteriales</taxon>
        <taxon>Propionibacteriaceae</taxon>
        <taxon>Microlunatus</taxon>
    </lineage>
</organism>
<dbReference type="SUPFAM" id="SSF90002">
    <property type="entry name" value="Hypothetical protein YjiA, C-terminal domain"/>
    <property type="match status" value="1"/>
</dbReference>
<feature type="region of interest" description="Disordered" evidence="1">
    <location>
        <begin position="256"/>
        <end position="275"/>
    </location>
</feature>
<gene>
    <name evidence="3" type="ORF">GCM10022236_21520</name>
</gene>
<sequence>MSLSASVRVVNRENRDDPATVPVLIVTACDHISRETATAGLAVDLPHAVWVDYAPSGDGCVRRRVGGWRESAYDAVYDDLIALDHDCVSCTVREDLVATVDQLSRAGRWTGVIVLPPVAAAAAPLAHQLHHGLRDGRLTGVRIAGVIGVVDRGRVAEDLLGDDLLAERGLALGRLDRRAVGEALSAQLEFADVVVGIGDPDPIGESLLRRVLPPSTDLWLGWAERAGARLIARRHDHDLACDRIDPLRLWPVHVDRPGEAGPAADGPGEDRPARRPDVWTIELSSSRPLHPGRLRDRIDALGSGRIRARGHFWLASRPDVACAWDASGGQLSIGTIGGWAGEQPGTRLVITGIDPADRRRIVAAFEGVPITRAEEIDVLGWTGGTDGFEPWLG</sequence>
<dbReference type="Gene3D" id="3.40.50.300">
    <property type="entry name" value="P-loop containing nucleotide triphosphate hydrolases"/>
    <property type="match status" value="1"/>
</dbReference>
<dbReference type="InterPro" id="IPR027417">
    <property type="entry name" value="P-loop_NTPase"/>
</dbReference>
<evidence type="ECO:0000256" key="1">
    <source>
        <dbReference type="SAM" id="MobiDB-lite"/>
    </source>
</evidence>
<dbReference type="InterPro" id="IPR003495">
    <property type="entry name" value="CobW/HypB/UreG_nucleotide-bd"/>
</dbReference>
<dbReference type="Proteomes" id="UP001501490">
    <property type="component" value="Unassembled WGS sequence"/>
</dbReference>
<evidence type="ECO:0000259" key="2">
    <source>
        <dbReference type="SMART" id="SM00833"/>
    </source>
</evidence>
<dbReference type="InterPro" id="IPR011629">
    <property type="entry name" value="CobW-like_C"/>
</dbReference>
<accession>A0ABP6ZVB6</accession>
<dbReference type="Pfam" id="PF07683">
    <property type="entry name" value="CobW_C"/>
    <property type="match status" value="1"/>
</dbReference>